<comment type="caution">
    <text evidence="3">The sequence shown here is derived from an EMBL/GenBank/DDBJ whole genome shotgun (WGS) entry which is preliminary data.</text>
</comment>
<proteinExistence type="predicted"/>
<name>A0A1R2C2A4_9CILI</name>
<dbReference type="EMBL" id="MPUH01000427">
    <property type="protein sequence ID" value="OMJ80351.1"/>
    <property type="molecule type" value="Genomic_DNA"/>
</dbReference>
<sequence>MSAQEEFDSNYRSKLIQEFLKIKIHLKTAKESLEIQEAERKALTSEKKELEESIRNITYERDRAIEKKFMSTNQLNDPAKLQELKTYNDFTEQKLLEEQRKSNSCKELLADTQEKYQGQETTLSVLNKKLDAVQRELEKIKKNRPPTGAAASKQNVSKIYSMPPPVISSHKTLPKPETSRLGFLNFFKRN</sequence>
<evidence type="ECO:0000313" key="2">
    <source>
        <dbReference type="EMBL" id="OMJ80351.1"/>
    </source>
</evidence>
<evidence type="ECO:0000313" key="4">
    <source>
        <dbReference type="Proteomes" id="UP000187209"/>
    </source>
</evidence>
<keyword evidence="4" id="KW-1185">Reference proteome</keyword>
<accession>A0A1R2C2A4</accession>
<feature type="region of interest" description="Disordered" evidence="1">
    <location>
        <begin position="139"/>
        <end position="174"/>
    </location>
</feature>
<dbReference type="EMBL" id="MPUH01000313">
    <property type="protein sequence ID" value="OMJ83162.1"/>
    <property type="molecule type" value="Genomic_DNA"/>
</dbReference>
<protein>
    <submittedName>
        <fullName evidence="3">Uncharacterized protein</fullName>
    </submittedName>
</protein>
<dbReference type="AlphaFoldDB" id="A0A1R2C2A4"/>
<gene>
    <name evidence="3" type="ORF">SteCoe_15940</name>
    <name evidence="2" type="ORF">SteCoe_19393</name>
</gene>
<evidence type="ECO:0000313" key="3">
    <source>
        <dbReference type="EMBL" id="OMJ83162.1"/>
    </source>
</evidence>
<dbReference type="Proteomes" id="UP000187209">
    <property type="component" value="Unassembled WGS sequence"/>
</dbReference>
<reference evidence="3 4" key="1">
    <citation type="submission" date="2016-11" db="EMBL/GenBank/DDBJ databases">
        <title>The macronuclear genome of Stentor coeruleus: a giant cell with tiny introns.</title>
        <authorList>
            <person name="Slabodnick M."/>
            <person name="Ruby J.G."/>
            <person name="Reiff S.B."/>
            <person name="Swart E.C."/>
            <person name="Gosai S."/>
            <person name="Prabakaran S."/>
            <person name="Witkowska E."/>
            <person name="Larue G.E."/>
            <person name="Fisher S."/>
            <person name="Freeman R.M."/>
            <person name="Gunawardena J."/>
            <person name="Chu W."/>
            <person name="Stover N.A."/>
            <person name="Gregory B.D."/>
            <person name="Nowacki M."/>
            <person name="Derisi J."/>
            <person name="Roy S.W."/>
            <person name="Marshall W.F."/>
            <person name="Sood P."/>
        </authorList>
    </citation>
    <scope>NUCLEOTIDE SEQUENCE [LARGE SCALE GENOMIC DNA]</scope>
    <source>
        <strain evidence="3">WM001</strain>
    </source>
</reference>
<organism evidence="3 4">
    <name type="scientific">Stentor coeruleus</name>
    <dbReference type="NCBI Taxonomy" id="5963"/>
    <lineage>
        <taxon>Eukaryota</taxon>
        <taxon>Sar</taxon>
        <taxon>Alveolata</taxon>
        <taxon>Ciliophora</taxon>
        <taxon>Postciliodesmatophora</taxon>
        <taxon>Heterotrichea</taxon>
        <taxon>Heterotrichida</taxon>
        <taxon>Stentoridae</taxon>
        <taxon>Stentor</taxon>
    </lineage>
</organism>
<evidence type="ECO:0000256" key="1">
    <source>
        <dbReference type="SAM" id="MobiDB-lite"/>
    </source>
</evidence>